<dbReference type="GO" id="GO:0005509">
    <property type="term" value="F:calcium ion binding"/>
    <property type="evidence" value="ECO:0007669"/>
    <property type="project" value="InterPro"/>
</dbReference>
<dbReference type="InterPro" id="IPR008979">
    <property type="entry name" value="Galactose-bd-like_sf"/>
</dbReference>
<name>A0AAU9X4Y0_9CNID</name>
<evidence type="ECO:0000259" key="9">
    <source>
        <dbReference type="PROSITE" id="PS51284"/>
    </source>
</evidence>
<dbReference type="InterPro" id="IPR002048">
    <property type="entry name" value="EF_hand_dom"/>
</dbReference>
<evidence type="ECO:0000259" key="7">
    <source>
        <dbReference type="PROSITE" id="PS50135"/>
    </source>
</evidence>
<dbReference type="SMART" id="SM00291">
    <property type="entry name" value="ZnF_ZZ"/>
    <property type="match status" value="2"/>
</dbReference>
<evidence type="ECO:0000256" key="6">
    <source>
        <dbReference type="SAM" id="MobiDB-lite"/>
    </source>
</evidence>
<dbReference type="SUPFAM" id="SSF57850">
    <property type="entry name" value="RING/U-box"/>
    <property type="match status" value="2"/>
</dbReference>
<evidence type="ECO:0000259" key="8">
    <source>
        <dbReference type="PROSITE" id="PS50222"/>
    </source>
</evidence>
<feature type="coiled-coil region" evidence="5">
    <location>
        <begin position="200"/>
        <end position="227"/>
    </location>
</feature>
<keyword evidence="5" id="KW-0175">Coiled coil</keyword>
<accession>A0AAU9X4Y0</accession>
<feature type="compositionally biased region" description="Acidic residues" evidence="6">
    <location>
        <begin position="2994"/>
        <end position="3013"/>
    </location>
</feature>
<dbReference type="PROSITE" id="PS01357">
    <property type="entry name" value="ZF_ZZ_1"/>
    <property type="match status" value="2"/>
</dbReference>
<feature type="region of interest" description="Disordered" evidence="6">
    <location>
        <begin position="2382"/>
        <end position="2440"/>
    </location>
</feature>
<sequence>MGNVTAGGVNDGEDDENEYYEDGTETSPSSGEITDGALDLSVLFDHGLLREAASKIKEEPNESFMQQHSSSIIRWLEERNSRHEEYVSLSQFTDMLTGRGASKEECIELFSQFDADGEGFADVETFLETLQTLGGGLSAKGDLRTSIKTLQNCCLTPGFLDAFADNKEAVMNHGQKLLKFLLRNRASSTSLPLPALDGFCNTSEMRLKVLQAHIEALKEKAEVKKQVPSVEEGEVLRPLMKCYMTLEVSSNKGDISRLTNGDASSYWQSDGPARSHWIRLRMRPNVVLKQLSINVGSSDQSYMPQHVVVTAGRDEQNLREISDCRIPSQVNGDFVLVENVKIPYPVIQINIRRCHSDGCDTRIRGIKAVGYRVLKSKGMSVGDASAVWFLSVLGATATAALPMAPHLRDLILSHTKSALSHMKPMSLSLTSPDRPVALSQNVLEEIENFLHSIVRFEGAIQPESLKILLEFSLARGNLKSIFKVLKLLYEIGYEDFPAAEIVKSLEDVQLKATKQHGAILKMSLSSCDGGHKDNLSKPENVLTDNWSSEAFLSDSGKTWRMSLSMMFSIQHSSVRVNNNKINHLMPVSKGAIGPSHGLVFVLDDFKRNEKEKEQEEGGGHETDLLSKYNDWTKAKYSEYVASCKGKSEFGNDDPVGFFTTEEDWDEVEVHVDRIVTGKYVVVKFLGARKESAERIGVLGVNFFGYEVKPDCPLSDELNLNEVAPLPSSNIVEGSTLFIRILLFLDEMAKDQIHLKSRPKNPPLYKEKEGQLEMSSVSLELVWDVYTLVTRRGVKHKKIIASCLLLLRLFYQSLPCLKSNLRELAADSSDKTAFEKQQELSSKVFAHLCDVVDDNEGYYDEKIHQISKLIILEGAEIFFPDSKTRRSHLLSMVDQVMEEKKAASLGLTFESLCRFFSNKDASGLLGLPDIVTERGFDCGQVLAVMTTLLSVAYQEVLNCVTAADDGNQSESTSNLVQLLCAMQRSLLTWCSTQMKSGSSFGQNVATDLIIEYVGILANRVFMSLQAVNDASDQLVVIDRLEHSYVAAAMRQLVLFLNLFTNVDSICMPVLRHLQPVSLELKKCSSKYPQLFFKIDSEEWNKTVGQTVLRTWQMESAHNYENNLDVKMVFNCPGCSEFTVDFDARCETERRYDYLEFTDSNGNKKRFDQKVDTEKWPKSYTFKAGNRLLFNFHSDGSNNEWGYKFTVTAKGSPDVALSWIFDLQLGMARLFGQLCSAALDSKKASPTLSDVDNEEETKLLQSEIWTTLFRGGYMTGKLQRSLSGHHATTASSVENSVNSFLHGFDGGDNGANGAIEELINRCREKAPGPFIGGPLVDQAVKSAFAALIWHSQELRDQIVLFANNTPPESVPEGVQEAYITAESLRRGLVDRRQRLILQAEEESSQDSNSLQKIIPDSQVIACKEKAQFLLKFAGLQRITDKTCEGRENRRSKWLNRKSSWQRTSGEHSGSILSGPRQRTLSIEEIKTIDKHPAFKLILDFVTNDSYSHERIQALLQQRVKHANNVADIYLFAAEFLRISSETDLVQAPAVLFLQQFLASQKFFPRHYADNLDGCGLHLENKVRRAYYALVRRCLEGVKSYHTQASIRRPSSAAFECLRAFVLHLLDTDWKGYDYTFILDVHLPEFLLDTAKATVLEPKQDVKDMNEQQELDHYEEGNGWLQEAKRDISWFSRLQNEAQTDQERRRMHLFVARFSDILDVSITCDGCDVTLSGRRYRCLNCMDVDLCNTCYLSGVKPEGHTDSHDVIDMRFKCDECQSFIVGTRFHCNECTDFDLCFGCHSFGKFPPRHSATHKMTKFPLKTGSLLDTSANDPASRVQLYTHHHAWLQFTALALTLANFINEPNKSVVSLDYLRTAGHLHMDCLSLVTKCLSHACFKAQTGEDGTECGASSGKEVVSVSAHESIPEGESTHDVEGAATINTAAVATAVAATASADVMAIDKDACRSSGDEPHQTEAKDHKDTAAVMEEKVLTEGISEVDTNTAGSDGTNEGVVINEGPSSESKVEGSATRQDIITQTIEDVETLFASKTHERLLGLLGAVLPQDSKFNRWTSYCSGVEEFISDKFLPTLFKIIRDGECDDKTKALALGILGKFLQCTSPVVSDRGVSLFYTLPVKTESEISNKEGSSGNATVEFLFHLGAEYLARSDLNASSCMASTLQQLASSSHWQPSVADYVGMCLERLAQPTENVDLSALFGLLVFARFPDFVRMGSVVEMKDPSGEKRRAVVFKYYLDKGSVTVIDVKSRKRKTVKEHLLEESSSLSETFKTSRFSVLLDIVVKILHLLKDKKTVPVERMWVLYLGLKGLLGNIKANSSLSLNSEMVASGIVPLLVNIACQGTTFSSQWILRDLEASKVLSLKLYKSERFTTPSPSKPAEKDESKTTSKTSQEAEPTTNDTSATVETTKTNNSVKEEEEGGGDPFEGLDDITKTCFETIYEAMNVPCSVLRAIYENVEHDQSRLLEEVQRGFDGAGFQVSDEVREQAKKWEAIQKKPDVNSAPGPVVDVGVVRYTTSEILPKNVQAKAEQSEAAQKLIPSLSDAEIEETREKQARTKSAELLKKELESEENLGSTEYLTKVNLALSVIYSRHLIAILLGQWPQGHVITSELMDNSDEVQFIGLLDILQRLENKELFEKVVSSVVQCGDPKLVHPLSLAAAHCMGEVTLSTETRESEHKYPNDTVNEGKVHIPGAATLFVKFDPRCSTEDGCDELRIASSADYEQNKHVFSGPSSRWIDLEIPGDTLYYIFTSDSSTNDWGWKFVVTGGQLGRFKTGFTMLNAMLSLDNKVARSLPIKTLWVWLVSVACCQTGQQRLMATGLLLRLLLVVSGQVLERDGSCSVPMETSDRPDLSLLRPLWSLYTSMLEKEGGSGSVPTLVSPVLRGLTELFLMVENLAQDWGTAEDLVVGFTTNESLKRCFSQAVQKVGLIGLAIGQTNKASEALIKAASNPQPKADESKKEKSKVDSSVSFQLPFPITIGGDDNEDDTTGDGSSDDSDDSSSSDSWN</sequence>
<comment type="caution">
    <text evidence="10">The sequence shown here is derived from an EMBL/GenBank/DDBJ whole genome shotgun (WGS) entry which is preliminary data.</text>
</comment>
<dbReference type="Gene3D" id="3.30.60.90">
    <property type="match status" value="2"/>
</dbReference>
<dbReference type="PANTHER" id="PTHR22772">
    <property type="entry name" value="NOVEL ZZ TYPE ZINC FINGER DOMAIN CONTAINING PROTEIN"/>
    <property type="match status" value="1"/>
</dbReference>
<evidence type="ECO:0000313" key="11">
    <source>
        <dbReference type="Proteomes" id="UP001159428"/>
    </source>
</evidence>
<dbReference type="SUPFAM" id="SSF49785">
    <property type="entry name" value="Galactose-binding domain-like"/>
    <property type="match status" value="1"/>
</dbReference>
<feature type="region of interest" description="Disordered" evidence="6">
    <location>
        <begin position="1996"/>
        <end position="2025"/>
    </location>
</feature>
<feature type="compositionally biased region" description="Polar residues" evidence="6">
    <location>
        <begin position="2399"/>
        <end position="2425"/>
    </location>
</feature>
<dbReference type="PROSITE" id="PS50135">
    <property type="entry name" value="ZF_ZZ_2"/>
    <property type="match status" value="2"/>
</dbReference>
<dbReference type="PANTHER" id="PTHR22772:SF4">
    <property type="entry name" value="ZINC FINGER ZZ-TYPE AND EF-HAND DOMAIN-CONTAINING PROTEIN 1"/>
    <property type="match status" value="1"/>
</dbReference>
<keyword evidence="11" id="KW-1185">Reference proteome</keyword>
<dbReference type="PROSITE" id="PS51284">
    <property type="entry name" value="DOC"/>
    <property type="match status" value="1"/>
</dbReference>
<dbReference type="InterPro" id="IPR011992">
    <property type="entry name" value="EF-hand-dom_pair"/>
</dbReference>
<organism evidence="10 11">
    <name type="scientific">Pocillopora meandrina</name>
    <dbReference type="NCBI Taxonomy" id="46732"/>
    <lineage>
        <taxon>Eukaryota</taxon>
        <taxon>Metazoa</taxon>
        <taxon>Cnidaria</taxon>
        <taxon>Anthozoa</taxon>
        <taxon>Hexacorallia</taxon>
        <taxon>Scleractinia</taxon>
        <taxon>Astrocoeniina</taxon>
        <taxon>Pocilloporidae</taxon>
        <taxon>Pocillopora</taxon>
    </lineage>
</organism>
<evidence type="ECO:0000256" key="3">
    <source>
        <dbReference type="ARBA" id="ARBA00022833"/>
    </source>
</evidence>
<keyword evidence="3" id="KW-0862">Zinc</keyword>
<dbReference type="EMBL" id="CALNXJ010000031">
    <property type="protein sequence ID" value="CAH3137100.1"/>
    <property type="molecule type" value="Genomic_DNA"/>
</dbReference>
<evidence type="ECO:0000256" key="4">
    <source>
        <dbReference type="PROSITE-ProRule" id="PRU00228"/>
    </source>
</evidence>
<feature type="domain" description="ZZ-type" evidence="7">
    <location>
        <begin position="1716"/>
        <end position="1771"/>
    </location>
</feature>
<feature type="compositionally biased region" description="Acidic residues" evidence="6">
    <location>
        <begin position="2428"/>
        <end position="2440"/>
    </location>
</feature>
<keyword evidence="2 4" id="KW-0863">Zinc-finger</keyword>
<feature type="compositionally biased region" description="Polar residues" evidence="6">
    <location>
        <begin position="1996"/>
        <end position="2005"/>
    </location>
</feature>
<feature type="domain" description="EF-hand" evidence="8">
    <location>
        <begin position="101"/>
        <end position="136"/>
    </location>
</feature>
<feature type="domain" description="DOC" evidence="9">
    <location>
        <begin position="216"/>
        <end position="395"/>
    </location>
</feature>
<protein>
    <recommendedName>
        <fullName evidence="12">Zinc finger ZZ-type and EF-hand domain-containing protein 1</fullName>
    </recommendedName>
</protein>
<dbReference type="PROSITE" id="PS50222">
    <property type="entry name" value="EF_HAND_2"/>
    <property type="match status" value="1"/>
</dbReference>
<dbReference type="InterPro" id="IPR035914">
    <property type="entry name" value="Sperma_CUB_dom_sf"/>
</dbReference>
<feature type="domain" description="ZZ-type" evidence="7">
    <location>
        <begin position="1765"/>
        <end position="1820"/>
    </location>
</feature>
<evidence type="ECO:0000256" key="5">
    <source>
        <dbReference type="SAM" id="Coils"/>
    </source>
</evidence>
<dbReference type="Gene3D" id="2.60.120.260">
    <property type="entry name" value="Galactose-binding domain-like"/>
    <property type="match status" value="1"/>
</dbReference>
<evidence type="ECO:0000256" key="2">
    <source>
        <dbReference type="ARBA" id="ARBA00022771"/>
    </source>
</evidence>
<dbReference type="InterPro" id="IPR043145">
    <property type="entry name" value="Znf_ZZ_sf"/>
</dbReference>
<dbReference type="Gene3D" id="1.10.238.10">
    <property type="entry name" value="EF-hand"/>
    <property type="match status" value="1"/>
</dbReference>
<dbReference type="CDD" id="cd02249">
    <property type="entry name" value="ZZ"/>
    <property type="match status" value="1"/>
</dbReference>
<reference evidence="10 11" key="1">
    <citation type="submission" date="2022-05" db="EMBL/GenBank/DDBJ databases">
        <authorList>
            <consortium name="Genoscope - CEA"/>
            <person name="William W."/>
        </authorList>
    </citation>
    <scope>NUCLEOTIDE SEQUENCE [LARGE SCALE GENOMIC DNA]</scope>
</reference>
<keyword evidence="1" id="KW-0479">Metal-binding</keyword>
<feature type="compositionally biased region" description="Basic and acidic residues" evidence="6">
    <location>
        <begin position="2966"/>
        <end position="2977"/>
    </location>
</feature>
<dbReference type="Pfam" id="PF03256">
    <property type="entry name" value="ANAPC10"/>
    <property type="match status" value="1"/>
</dbReference>
<feature type="region of interest" description="Disordered" evidence="6">
    <location>
        <begin position="1"/>
        <end position="34"/>
    </location>
</feature>
<feature type="region of interest" description="Disordered" evidence="6">
    <location>
        <begin position="2959"/>
        <end position="3019"/>
    </location>
</feature>
<dbReference type="InterPro" id="IPR000433">
    <property type="entry name" value="Znf_ZZ"/>
</dbReference>
<evidence type="ECO:0000313" key="10">
    <source>
        <dbReference type="EMBL" id="CAH3137100.1"/>
    </source>
</evidence>
<dbReference type="SMART" id="SM01337">
    <property type="entry name" value="APC10"/>
    <property type="match status" value="1"/>
</dbReference>
<evidence type="ECO:0000256" key="1">
    <source>
        <dbReference type="ARBA" id="ARBA00022723"/>
    </source>
</evidence>
<dbReference type="Proteomes" id="UP001159428">
    <property type="component" value="Unassembled WGS sequence"/>
</dbReference>
<feature type="compositionally biased region" description="Polar residues" evidence="6">
    <location>
        <begin position="1454"/>
        <end position="1473"/>
    </location>
</feature>
<feature type="compositionally biased region" description="Acidic residues" evidence="6">
    <location>
        <begin position="11"/>
        <end position="24"/>
    </location>
</feature>
<dbReference type="InterPro" id="IPR040099">
    <property type="entry name" value="ZZEF1"/>
</dbReference>
<proteinExistence type="predicted"/>
<dbReference type="SUPFAM" id="SSF47473">
    <property type="entry name" value="EF-hand"/>
    <property type="match status" value="1"/>
</dbReference>
<feature type="region of interest" description="Disordered" evidence="6">
    <location>
        <begin position="1452"/>
        <end position="1473"/>
    </location>
</feature>
<dbReference type="InterPro" id="IPR004939">
    <property type="entry name" value="APC_su10/DOC_dom"/>
</dbReference>
<gene>
    <name evidence="10" type="ORF">PMEA_00018095</name>
</gene>
<evidence type="ECO:0008006" key="12">
    <source>
        <dbReference type="Google" id="ProtNLM"/>
    </source>
</evidence>
<dbReference type="GO" id="GO:0008270">
    <property type="term" value="F:zinc ion binding"/>
    <property type="evidence" value="ECO:0007669"/>
    <property type="project" value="UniProtKB-KW"/>
</dbReference>
<dbReference type="Pfam" id="PF00569">
    <property type="entry name" value="ZZ"/>
    <property type="match status" value="2"/>
</dbReference>
<dbReference type="Gene3D" id="2.60.120.290">
    <property type="entry name" value="Spermadhesin, CUB domain"/>
    <property type="match status" value="1"/>
</dbReference>